<keyword evidence="3" id="KW-1185">Reference proteome</keyword>
<sequence length="263" mass="29930">MNWGKVLSEFREFNKTFEIIHQTTNTLNTTRLFILDSSFNPPHLAHYSLVKTSIDYEAYKNDRNSSSVLLLLSISNADKADGEPASLEQRIDMIILLAEHITKSLGVPTAVALTSCPKFADKCEAIQNHSLELALPKSKLTFLVGFDTIIRILDQKYYTSPISVALNDLFQDSDFLVLTREDKKHTIKYQLSYAKQLHDGRLKTVPKDWASKIYMVVNDNYTEADISSSAIRSDIRNGNIHWPEKTIPEIATYIKEKSPYVKL</sequence>
<protein>
    <submittedName>
        <fullName evidence="2">Piso0_005682 protein</fullName>
    </submittedName>
</protein>
<dbReference type="AlphaFoldDB" id="G8XZN3"/>
<accession>G8XZN3</accession>
<organism evidence="2 3">
    <name type="scientific">Pichia sorbitophila (strain ATCC MYA-4447 / BCRC 22081 / CBS 7064 / NBRC 10061 / NRRL Y-12695)</name>
    <name type="common">Hybrid yeast</name>
    <dbReference type="NCBI Taxonomy" id="559304"/>
    <lineage>
        <taxon>Eukaryota</taxon>
        <taxon>Fungi</taxon>
        <taxon>Dikarya</taxon>
        <taxon>Ascomycota</taxon>
        <taxon>Saccharomycotina</taxon>
        <taxon>Pichiomycetes</taxon>
        <taxon>Debaryomycetaceae</taxon>
        <taxon>Millerozyma</taxon>
    </lineage>
</organism>
<dbReference type="Pfam" id="PF01467">
    <property type="entry name" value="CTP_transf_like"/>
    <property type="match status" value="1"/>
</dbReference>
<name>G8XZN3_PICSO</name>
<dbReference type="PANTHER" id="PTHR31285">
    <property type="entry name" value="NICOTINAMIDE MONONUCLEOTIDE ADENYLYLTRANSFERASE"/>
    <property type="match status" value="1"/>
</dbReference>
<dbReference type="Gene3D" id="3.40.50.620">
    <property type="entry name" value="HUPs"/>
    <property type="match status" value="1"/>
</dbReference>
<gene>
    <name evidence="2" type="primary">Piso0_005682</name>
    <name evidence="2" type="ORF">GNLVRS01_PISO0N20275g</name>
</gene>
<dbReference type="STRING" id="559304.G8XZN3"/>
<dbReference type="InterPro" id="IPR014729">
    <property type="entry name" value="Rossmann-like_a/b/a_fold"/>
</dbReference>
<dbReference type="EMBL" id="FO082046">
    <property type="protein sequence ID" value="CCE87142.1"/>
    <property type="molecule type" value="Genomic_DNA"/>
</dbReference>
<proteinExistence type="predicted"/>
<dbReference type="HOGENOM" id="CLU_032651_1_0_1"/>
<dbReference type="SUPFAM" id="SSF52374">
    <property type="entry name" value="Nucleotidylyl transferase"/>
    <property type="match status" value="1"/>
</dbReference>
<dbReference type="GO" id="GO:0000309">
    <property type="term" value="F:nicotinamide-nucleotide adenylyltransferase activity"/>
    <property type="evidence" value="ECO:0007669"/>
    <property type="project" value="TreeGrafter"/>
</dbReference>
<dbReference type="Proteomes" id="UP000005222">
    <property type="component" value="Chromosome N"/>
</dbReference>
<dbReference type="OMA" id="LMAMPAN"/>
<dbReference type="GO" id="GO:0016887">
    <property type="term" value="F:ATP hydrolysis activity"/>
    <property type="evidence" value="ECO:0007669"/>
    <property type="project" value="TreeGrafter"/>
</dbReference>
<evidence type="ECO:0000259" key="1">
    <source>
        <dbReference type="Pfam" id="PF01467"/>
    </source>
</evidence>
<evidence type="ECO:0000313" key="2">
    <source>
        <dbReference type="EMBL" id="CCE87142.1"/>
    </source>
</evidence>
<dbReference type="GO" id="GO:0005737">
    <property type="term" value="C:cytoplasm"/>
    <property type="evidence" value="ECO:0007669"/>
    <property type="project" value="TreeGrafter"/>
</dbReference>
<evidence type="ECO:0000313" key="3">
    <source>
        <dbReference type="Proteomes" id="UP000005222"/>
    </source>
</evidence>
<dbReference type="InterPro" id="IPR004821">
    <property type="entry name" value="Cyt_trans-like"/>
</dbReference>
<dbReference type="GO" id="GO:0005634">
    <property type="term" value="C:nucleus"/>
    <property type="evidence" value="ECO:0007669"/>
    <property type="project" value="TreeGrafter"/>
</dbReference>
<dbReference type="eggNOG" id="ENOG502RXY8">
    <property type="taxonomic scope" value="Eukaryota"/>
</dbReference>
<dbReference type="InParanoid" id="G8XZN3"/>
<dbReference type="PANTHER" id="PTHR31285:SF0">
    <property type="entry name" value="NICOTINAMIDE MONONUCLEOTIDE ADENYLYLTRANSFERASE"/>
    <property type="match status" value="1"/>
</dbReference>
<dbReference type="OrthoDB" id="5591297at2759"/>
<reference evidence="2 3" key="1">
    <citation type="journal article" date="2012" name="G3 (Bethesda)">
        <title>Pichia sorbitophila, an interspecies yeast hybrid reveals early steps of genome resolution following polyploidization.</title>
        <authorList>
            <person name="Leh Louis V."/>
            <person name="Despons L."/>
            <person name="Friedrich A."/>
            <person name="Martin T."/>
            <person name="Durrens P."/>
            <person name="Casaregola S."/>
            <person name="Neuveglise C."/>
            <person name="Fairhead C."/>
            <person name="Marck C."/>
            <person name="Cruz J.A."/>
            <person name="Straub M.L."/>
            <person name="Kugler V."/>
            <person name="Sacerdot C."/>
            <person name="Uzunov Z."/>
            <person name="Thierry A."/>
            <person name="Weiss S."/>
            <person name="Bleykasten C."/>
            <person name="De Montigny J."/>
            <person name="Jacques N."/>
            <person name="Jung P."/>
            <person name="Lemaire M."/>
            <person name="Mallet S."/>
            <person name="Morel G."/>
            <person name="Richard G.F."/>
            <person name="Sarkar A."/>
            <person name="Savel G."/>
            <person name="Schacherer J."/>
            <person name="Seret M.L."/>
            <person name="Talla E."/>
            <person name="Samson G."/>
            <person name="Jubin C."/>
            <person name="Poulain J."/>
            <person name="Vacherie B."/>
            <person name="Barbe V."/>
            <person name="Pelletier E."/>
            <person name="Sherman D.J."/>
            <person name="Westhof E."/>
            <person name="Weissenbach J."/>
            <person name="Baret P.V."/>
            <person name="Wincker P."/>
            <person name="Gaillardin C."/>
            <person name="Dujon B."/>
            <person name="Souciet J.L."/>
        </authorList>
    </citation>
    <scope>NUCLEOTIDE SEQUENCE [LARGE SCALE GENOMIC DNA]</scope>
    <source>
        <strain evidence="3">ATCC MYA-4447 / BCRC 22081 / CBS 7064 / NBRC 10061 / NRRL Y-12695</strain>
    </source>
</reference>
<feature type="domain" description="Cytidyltransferase-like" evidence="1">
    <location>
        <begin position="36"/>
        <end position="232"/>
    </location>
</feature>
<dbReference type="FunCoup" id="G8XZN3">
    <property type="interactions" value="76"/>
</dbReference>